<proteinExistence type="predicted"/>
<keyword evidence="2" id="KW-0378">Hydrolase</keyword>
<dbReference type="PATRIC" id="fig|146537.3.peg.837"/>
<dbReference type="Proteomes" id="UP000053859">
    <property type="component" value="Unassembled WGS sequence"/>
</dbReference>
<dbReference type="EMBL" id="DF968202">
    <property type="protein sequence ID" value="GAP46058.1"/>
    <property type="molecule type" value="Genomic_DNA"/>
</dbReference>
<keyword evidence="2" id="KW-0547">Nucleotide-binding</keyword>
<keyword evidence="3" id="KW-1185">Reference proteome</keyword>
<dbReference type="GO" id="GO:0004386">
    <property type="term" value="F:helicase activity"/>
    <property type="evidence" value="ECO:0007669"/>
    <property type="project" value="UniProtKB-KW"/>
</dbReference>
<organism evidence="2 3">
    <name type="scientific">Streptomyces azureus</name>
    <dbReference type="NCBI Taxonomy" id="146537"/>
    <lineage>
        <taxon>Bacteria</taxon>
        <taxon>Bacillati</taxon>
        <taxon>Actinomycetota</taxon>
        <taxon>Actinomycetes</taxon>
        <taxon>Kitasatosporales</taxon>
        <taxon>Streptomycetaceae</taxon>
        <taxon>Streptomyces</taxon>
    </lineage>
</organism>
<protein>
    <submittedName>
        <fullName evidence="2">ATP-dependent helicase DinG</fullName>
    </submittedName>
</protein>
<gene>
    <name evidence="2" type="ORF">SAZU_0791</name>
</gene>
<name>A0A0K8PE89_STRAJ</name>
<evidence type="ECO:0000313" key="3">
    <source>
        <dbReference type="Proteomes" id="UP000053859"/>
    </source>
</evidence>
<reference evidence="2" key="1">
    <citation type="journal article" date="2015" name="Genome Announc.">
        <title>Draft Genome Sequence of Thiostrepton-Producing Streptomyces azureus ATCC 14921.</title>
        <authorList>
            <person name="Sakihara K."/>
            <person name="Maeda J."/>
            <person name="Tashiro K."/>
            <person name="Fujino Y."/>
            <person name="Kuhara S."/>
            <person name="Ohshima T."/>
            <person name="Ogata S."/>
            <person name="Doi K."/>
        </authorList>
    </citation>
    <scope>NUCLEOTIDE SEQUENCE [LARGE SCALE GENOMIC DNA]</scope>
    <source>
        <strain evidence="2">ATCC14921</strain>
    </source>
</reference>
<accession>A0A0K8PE89</accession>
<keyword evidence="2" id="KW-0347">Helicase</keyword>
<keyword evidence="2" id="KW-0067">ATP-binding</keyword>
<evidence type="ECO:0000256" key="1">
    <source>
        <dbReference type="SAM" id="MobiDB-lite"/>
    </source>
</evidence>
<feature type="region of interest" description="Disordered" evidence="1">
    <location>
        <begin position="49"/>
        <end position="77"/>
    </location>
</feature>
<sequence length="119" mass="12441">MTRRQGDRPVLLHCGDRSPTACADAGSVPVVGDALETNQIAHLSCSFRGTGPESVPSSVASRSPIPTRGVPARDGPRQEVTVIAGTVGDRDPVPELRRLGPRDAVPKVLIETSSSIGSY</sequence>
<evidence type="ECO:0000313" key="2">
    <source>
        <dbReference type="EMBL" id="GAP46058.1"/>
    </source>
</evidence>
<dbReference type="AlphaFoldDB" id="A0A0K8PE89"/>